<dbReference type="InterPro" id="IPR032823">
    <property type="entry name" value="BCA_ABC_TP_C"/>
</dbReference>
<evidence type="ECO:0000313" key="5">
    <source>
        <dbReference type="EMBL" id="GMG85394.1"/>
    </source>
</evidence>
<dbReference type="InterPro" id="IPR051120">
    <property type="entry name" value="ABC_AA/LPS_Transport"/>
</dbReference>
<comment type="caution">
    <text evidence="5">The sequence shown here is derived from an EMBL/GenBank/DDBJ whole genome shotgun (WGS) entry which is preliminary data.</text>
</comment>
<dbReference type="SMART" id="SM00382">
    <property type="entry name" value="AAA"/>
    <property type="match status" value="1"/>
</dbReference>
<evidence type="ECO:0000256" key="2">
    <source>
        <dbReference type="ARBA" id="ARBA00022741"/>
    </source>
</evidence>
<feature type="domain" description="ABC transporter" evidence="4">
    <location>
        <begin position="4"/>
        <end position="231"/>
    </location>
</feature>
<evidence type="ECO:0000256" key="1">
    <source>
        <dbReference type="ARBA" id="ARBA00022448"/>
    </source>
</evidence>
<dbReference type="EMBL" id="BSYI01000063">
    <property type="protein sequence ID" value="GMG85394.1"/>
    <property type="molecule type" value="Genomic_DNA"/>
</dbReference>
<keyword evidence="6" id="KW-1185">Reference proteome</keyword>
<dbReference type="Proteomes" id="UP001239909">
    <property type="component" value="Unassembled WGS sequence"/>
</dbReference>
<dbReference type="PROSITE" id="PS50893">
    <property type="entry name" value="ABC_TRANSPORTER_2"/>
    <property type="match status" value="1"/>
</dbReference>
<keyword evidence="2" id="KW-0547">Nucleotide-binding</keyword>
<dbReference type="RefSeq" id="WP_285674739.1">
    <property type="nucleotide sequence ID" value="NZ_BSYI01000063.1"/>
</dbReference>
<name>A0ABQ6LTJ7_9RHOB</name>
<keyword evidence="1" id="KW-0813">Transport</keyword>
<sequence length="236" mass="25143">MSLLSVRNISVSFGGIHALSDISFDVPEGVVWGLIGPNGAGKTTLVNILSGLIRPTAGSIAFDGHEDGPWSMSRAVEIGIARTFQQTRAFNGLTVRENLRVAAVAGAGHALDLGIARRLGLEDSLDRVAGELPYALLRRLGVALALSLKPRLILLDEPAVGLTADEIDRMGALIRSMTADGVTVLLIEHNVRFLMSIADRVSVLDRGRLLFEGTPAECQRNPQVIDVYLGRGGEDA</sequence>
<accession>A0ABQ6LTJ7</accession>
<dbReference type="PANTHER" id="PTHR45772">
    <property type="entry name" value="CONSERVED COMPONENT OF ABC TRANSPORTER FOR NATURAL AMINO ACIDS-RELATED"/>
    <property type="match status" value="1"/>
</dbReference>
<protein>
    <submittedName>
        <fullName evidence="5">ABC transporter ATP-binding protein</fullName>
    </submittedName>
</protein>
<keyword evidence="3 5" id="KW-0067">ATP-binding</keyword>
<evidence type="ECO:0000313" key="6">
    <source>
        <dbReference type="Proteomes" id="UP001239909"/>
    </source>
</evidence>
<dbReference type="Pfam" id="PF12399">
    <property type="entry name" value="BCA_ABC_TP_C"/>
    <property type="match status" value="1"/>
</dbReference>
<reference evidence="5 6" key="1">
    <citation type="submission" date="2023-04" db="EMBL/GenBank/DDBJ databases">
        <title>Marinoamorphus aggregata gen. nov., sp. Nov., isolate from tissue of brittle star Ophioplocus japonicus.</title>
        <authorList>
            <person name="Kawano K."/>
            <person name="Sawayama S."/>
            <person name="Nakagawa S."/>
        </authorList>
    </citation>
    <scope>NUCLEOTIDE SEQUENCE [LARGE SCALE GENOMIC DNA]</scope>
    <source>
        <strain evidence="5 6">NKW23</strain>
    </source>
</reference>
<dbReference type="Pfam" id="PF00005">
    <property type="entry name" value="ABC_tran"/>
    <property type="match status" value="1"/>
</dbReference>
<evidence type="ECO:0000256" key="3">
    <source>
        <dbReference type="ARBA" id="ARBA00022840"/>
    </source>
</evidence>
<dbReference type="Gene3D" id="3.40.50.300">
    <property type="entry name" value="P-loop containing nucleotide triphosphate hydrolases"/>
    <property type="match status" value="1"/>
</dbReference>
<organism evidence="5 6">
    <name type="scientific">Paralimibaculum aggregatum</name>
    <dbReference type="NCBI Taxonomy" id="3036245"/>
    <lineage>
        <taxon>Bacteria</taxon>
        <taxon>Pseudomonadati</taxon>
        <taxon>Pseudomonadota</taxon>
        <taxon>Alphaproteobacteria</taxon>
        <taxon>Rhodobacterales</taxon>
        <taxon>Paracoccaceae</taxon>
        <taxon>Paralimibaculum</taxon>
    </lineage>
</organism>
<dbReference type="InterPro" id="IPR027417">
    <property type="entry name" value="P-loop_NTPase"/>
</dbReference>
<proteinExistence type="predicted"/>
<dbReference type="InterPro" id="IPR003593">
    <property type="entry name" value="AAA+_ATPase"/>
</dbReference>
<dbReference type="PANTHER" id="PTHR45772:SF4">
    <property type="entry name" value="ABC TRANSPORTER ATP-BINDING PROTEIN"/>
    <property type="match status" value="1"/>
</dbReference>
<dbReference type="GO" id="GO:0005524">
    <property type="term" value="F:ATP binding"/>
    <property type="evidence" value="ECO:0007669"/>
    <property type="project" value="UniProtKB-KW"/>
</dbReference>
<dbReference type="CDD" id="cd03219">
    <property type="entry name" value="ABC_Mj1267_LivG_branched"/>
    <property type="match status" value="1"/>
</dbReference>
<dbReference type="SUPFAM" id="SSF52540">
    <property type="entry name" value="P-loop containing nucleoside triphosphate hydrolases"/>
    <property type="match status" value="1"/>
</dbReference>
<dbReference type="InterPro" id="IPR003439">
    <property type="entry name" value="ABC_transporter-like_ATP-bd"/>
</dbReference>
<gene>
    <name evidence="5" type="ORF">LNKW23_46140</name>
</gene>
<evidence type="ECO:0000259" key="4">
    <source>
        <dbReference type="PROSITE" id="PS50893"/>
    </source>
</evidence>